<dbReference type="RefSeq" id="WP_229735400.1">
    <property type="nucleotide sequence ID" value="NZ_BMEL01000004.1"/>
</dbReference>
<evidence type="ECO:0000259" key="6">
    <source>
        <dbReference type="Pfam" id="PF02465"/>
    </source>
</evidence>
<dbReference type="GO" id="GO:0009424">
    <property type="term" value="C:bacterial-type flagellum hook"/>
    <property type="evidence" value="ECO:0007669"/>
    <property type="project" value="UniProtKB-UniRule"/>
</dbReference>
<gene>
    <name evidence="8" type="primary">fliD</name>
    <name evidence="8" type="ORF">GCM10010954_33140</name>
</gene>
<dbReference type="Pfam" id="PF07195">
    <property type="entry name" value="FliD_C"/>
    <property type="match status" value="1"/>
</dbReference>
<evidence type="ECO:0000256" key="1">
    <source>
        <dbReference type="ARBA" id="ARBA00009764"/>
    </source>
</evidence>
<dbReference type="InterPro" id="IPR040026">
    <property type="entry name" value="FliD"/>
</dbReference>
<comment type="subunit">
    <text evidence="2 5">Homopentamer.</text>
</comment>
<dbReference type="AlphaFoldDB" id="A0A917BAL4"/>
<dbReference type="PANTHER" id="PTHR30288:SF0">
    <property type="entry name" value="FLAGELLAR HOOK-ASSOCIATED PROTEIN 2"/>
    <property type="match status" value="1"/>
</dbReference>
<dbReference type="Pfam" id="PF02465">
    <property type="entry name" value="FliD_N"/>
    <property type="match status" value="1"/>
</dbReference>
<dbReference type="EMBL" id="BMEL01000004">
    <property type="protein sequence ID" value="GGF31320.1"/>
    <property type="molecule type" value="Genomic_DNA"/>
</dbReference>
<comment type="function">
    <text evidence="5">Required for morphogenesis and for the elongation of the flagellar filament by facilitating polymerization of the flagellin monomers at the tip of growing filament. Forms a capping structure, which prevents flagellin subunits (transported through the central channel of the flagellum) from leaking out without polymerization at the distal end.</text>
</comment>
<keyword evidence="8" id="KW-0966">Cell projection</keyword>
<name>A0A917BAL4_HALAA</name>
<keyword evidence="4 5" id="KW-0975">Bacterial flagellum</keyword>
<keyword evidence="5" id="KW-0964">Secreted</keyword>
<dbReference type="Proteomes" id="UP000660110">
    <property type="component" value="Unassembled WGS sequence"/>
</dbReference>
<dbReference type="GO" id="GO:0071973">
    <property type="term" value="P:bacterial-type flagellum-dependent cell motility"/>
    <property type="evidence" value="ECO:0007669"/>
    <property type="project" value="TreeGrafter"/>
</dbReference>
<comment type="subcellular location">
    <subcellularLocation>
        <location evidence="5">Secreted</location>
    </subcellularLocation>
    <subcellularLocation>
        <location evidence="5">Bacterial flagellum</location>
    </subcellularLocation>
</comment>
<evidence type="ECO:0000256" key="2">
    <source>
        <dbReference type="ARBA" id="ARBA00011255"/>
    </source>
</evidence>
<dbReference type="PANTHER" id="PTHR30288">
    <property type="entry name" value="FLAGELLAR CAP/ASSEMBLY PROTEIN FLID"/>
    <property type="match status" value="1"/>
</dbReference>
<keyword evidence="8" id="KW-0969">Cilium</keyword>
<evidence type="ECO:0000259" key="7">
    <source>
        <dbReference type="Pfam" id="PF07195"/>
    </source>
</evidence>
<evidence type="ECO:0000256" key="5">
    <source>
        <dbReference type="RuleBase" id="RU362066"/>
    </source>
</evidence>
<feature type="domain" description="Flagellar hook-associated protein 2 C-terminal" evidence="7">
    <location>
        <begin position="220"/>
        <end position="477"/>
    </location>
</feature>
<dbReference type="GO" id="GO:0007155">
    <property type="term" value="P:cell adhesion"/>
    <property type="evidence" value="ECO:0007669"/>
    <property type="project" value="InterPro"/>
</dbReference>
<evidence type="ECO:0000256" key="3">
    <source>
        <dbReference type="ARBA" id="ARBA00023054"/>
    </source>
</evidence>
<evidence type="ECO:0000313" key="9">
    <source>
        <dbReference type="Proteomes" id="UP000660110"/>
    </source>
</evidence>
<dbReference type="NCBIfam" id="NF005833">
    <property type="entry name" value="PRK07737.1"/>
    <property type="match status" value="1"/>
</dbReference>
<accession>A0A917BAL4</accession>
<keyword evidence="3" id="KW-0175">Coiled coil</keyword>
<dbReference type="InterPro" id="IPR010809">
    <property type="entry name" value="FliD_C"/>
</dbReference>
<sequence>MRVAGNATGMDIDQIVSDLMDAERQPLNKMEQDKTKIEWERDAYRDVNKQFLELDNLALDMKLDRTYQSKEASATGSAVTAEASSSAGEGRYNVEVTQLASAAYNISETKLSADRDEKLDPDDDIGNQFAEWADGGSFTITTSEGEHEFTFESDDSLNDVLKDISGAGVGVRAFYDGSADKVMMERSETGNRMDGDEMAFTGDGATFLTDTLGLNNERGGADAAFNYGDSDFEITSHENNYSVNGVDFTFSEVGSSTVNVTNNVDGAVEKITDFVDKYNEIIEGLGDKLSERKNRDYDPLTEEQKEAMEDDEIEKWEEEAKKGLLQGDSVISGALSQMRGSWYNKVENDGAFNHLSQIGIETSSNYRDRGKLEVDEDKLREALTEDADSVKQLFSNNGEGESTGIVRQIEDTISNTRQSIERKAGKDTSLNQSFTLGRELVNLDDRMLKFQDRLTQIEDRYWSEFGAMEKAIQDMNSQSSYIQQNFGGGMM</sequence>
<organism evidence="8 9">
    <name type="scientific">Halobacillus andaensis</name>
    <dbReference type="NCBI Taxonomy" id="1176239"/>
    <lineage>
        <taxon>Bacteria</taxon>
        <taxon>Bacillati</taxon>
        <taxon>Bacillota</taxon>
        <taxon>Bacilli</taxon>
        <taxon>Bacillales</taxon>
        <taxon>Bacillaceae</taxon>
        <taxon>Halobacillus</taxon>
    </lineage>
</organism>
<keyword evidence="9" id="KW-1185">Reference proteome</keyword>
<proteinExistence type="inferred from homology"/>
<dbReference type="GO" id="GO:0005576">
    <property type="term" value="C:extracellular region"/>
    <property type="evidence" value="ECO:0007669"/>
    <property type="project" value="UniProtKB-SubCell"/>
</dbReference>
<dbReference type="InterPro" id="IPR003481">
    <property type="entry name" value="FliD_N"/>
</dbReference>
<feature type="domain" description="Flagellar hook-associated protein 2 N-terminal" evidence="6">
    <location>
        <begin position="8"/>
        <end position="102"/>
    </location>
</feature>
<reference evidence="8" key="1">
    <citation type="journal article" date="2014" name="Int. J. Syst. Evol. Microbiol.">
        <title>Complete genome sequence of Corynebacterium casei LMG S-19264T (=DSM 44701T), isolated from a smear-ripened cheese.</title>
        <authorList>
            <consortium name="US DOE Joint Genome Institute (JGI-PGF)"/>
            <person name="Walter F."/>
            <person name="Albersmeier A."/>
            <person name="Kalinowski J."/>
            <person name="Ruckert C."/>
        </authorList>
    </citation>
    <scope>NUCLEOTIDE SEQUENCE</scope>
    <source>
        <strain evidence="8">CGMCC 1.12153</strain>
    </source>
</reference>
<keyword evidence="8" id="KW-0282">Flagellum</keyword>
<protein>
    <recommendedName>
        <fullName evidence="5">Flagellar hook-associated protein 2</fullName>
        <shortName evidence="5">HAP2</shortName>
    </recommendedName>
    <alternativeName>
        <fullName evidence="5">Flagellar cap protein</fullName>
    </alternativeName>
</protein>
<comment type="caution">
    <text evidence="8">The sequence shown here is derived from an EMBL/GenBank/DDBJ whole genome shotgun (WGS) entry which is preliminary data.</text>
</comment>
<reference evidence="8" key="2">
    <citation type="submission" date="2020-09" db="EMBL/GenBank/DDBJ databases">
        <authorList>
            <person name="Sun Q."/>
            <person name="Zhou Y."/>
        </authorList>
    </citation>
    <scope>NUCLEOTIDE SEQUENCE</scope>
    <source>
        <strain evidence="8">CGMCC 1.12153</strain>
    </source>
</reference>
<dbReference type="GO" id="GO:0009421">
    <property type="term" value="C:bacterial-type flagellum filament cap"/>
    <property type="evidence" value="ECO:0007669"/>
    <property type="project" value="InterPro"/>
</dbReference>
<comment type="similarity">
    <text evidence="1 5">Belongs to the FliD family.</text>
</comment>
<evidence type="ECO:0000313" key="8">
    <source>
        <dbReference type="EMBL" id="GGF31320.1"/>
    </source>
</evidence>
<evidence type="ECO:0000256" key="4">
    <source>
        <dbReference type="ARBA" id="ARBA00023143"/>
    </source>
</evidence>